<feature type="transmembrane region" description="Helical" evidence="5">
    <location>
        <begin position="334"/>
        <end position="357"/>
    </location>
</feature>
<feature type="transmembrane region" description="Helical" evidence="5">
    <location>
        <begin position="52"/>
        <end position="70"/>
    </location>
</feature>
<feature type="transmembrane region" description="Helical" evidence="5">
    <location>
        <begin position="109"/>
        <end position="132"/>
    </location>
</feature>
<evidence type="ECO:0000259" key="6">
    <source>
        <dbReference type="PROSITE" id="PS50850"/>
    </source>
</evidence>
<feature type="transmembrane region" description="Helical" evidence="5">
    <location>
        <begin position="304"/>
        <end position="322"/>
    </location>
</feature>
<dbReference type="Proteomes" id="UP001224433">
    <property type="component" value="Chromosome"/>
</dbReference>
<keyword evidence="4 5" id="KW-0472">Membrane</keyword>
<feature type="transmembrane region" description="Helical" evidence="5">
    <location>
        <begin position="231"/>
        <end position="253"/>
    </location>
</feature>
<feature type="transmembrane region" description="Helical" evidence="5">
    <location>
        <begin position="82"/>
        <end position="103"/>
    </location>
</feature>
<feature type="transmembrane region" description="Helical" evidence="5">
    <location>
        <begin position="139"/>
        <end position="158"/>
    </location>
</feature>
<evidence type="ECO:0000256" key="1">
    <source>
        <dbReference type="ARBA" id="ARBA00004651"/>
    </source>
</evidence>
<evidence type="ECO:0000256" key="3">
    <source>
        <dbReference type="ARBA" id="ARBA00022989"/>
    </source>
</evidence>
<sequence length="488" mass="48980">MSSTLSETSLVQRPRRFFLCLILVTALGALDHTIVATALPDIAGELGSPQRTSWVVAAYTLAITAAMPAVGALGDRFGRRQVLAGSVLVFLIASVACGLATGIEMLALARFFQGLGGAGLLVLPQAVVADVVPVRERAAYLGPLGAVFAVATVVSPLLGGWLTDFASWRWTFWINLPIGALALLFVLVAVPGTGVPVTSARPRFDTVGAALIAVSAVGFVLVASAAGEAGWTPGVAVGAALTAVLTAVTLWWESRCALPVLPVRTLVRGVVAQCCALGLLAGLGLFGALAYVPMWVEGIHGSSATVSGLMLLPVTLGIVAGINGSGLAVRKWGLWRPFPVAGCATAIGAGAALAVLSSSHPPLPVIALLLMLLGLGAGLFMQVVVVVAQDAAGREAAGAVTAGLSFLRELGVLAGAVVLGAVAAHGLGGSTDGARTAAEYGAAFTPVFAVTAACFAAGLVVALFLPKGRLGRRPDDRASGGAAAPPSA</sequence>
<keyword evidence="2 5" id="KW-0812">Transmembrane</keyword>
<feature type="transmembrane region" description="Helical" evidence="5">
    <location>
        <begin position="265"/>
        <end position="292"/>
    </location>
</feature>
<gene>
    <name evidence="7" type="ORF">P8A20_05165</name>
</gene>
<reference evidence="7 8" key="1">
    <citation type="submission" date="2023-03" db="EMBL/GenBank/DDBJ databases">
        <title>Isolation and description of six Streptomyces strains from soil environments, able to metabolize different microbial glucans.</title>
        <authorList>
            <person name="Widen T."/>
            <person name="Larsbrink J."/>
        </authorList>
    </citation>
    <scope>NUCLEOTIDE SEQUENCE [LARGE SCALE GENOMIC DNA]</scope>
    <source>
        <strain evidence="7 8">Alt3</strain>
    </source>
</reference>
<dbReference type="SUPFAM" id="SSF103473">
    <property type="entry name" value="MFS general substrate transporter"/>
    <property type="match status" value="1"/>
</dbReference>
<name>A0ABY9J5T8_9ACTN</name>
<organism evidence="7 8">
    <name type="scientific">Streptomyces glycanivorans</name>
    <dbReference type="NCBI Taxonomy" id="3033808"/>
    <lineage>
        <taxon>Bacteria</taxon>
        <taxon>Bacillati</taxon>
        <taxon>Actinomycetota</taxon>
        <taxon>Actinomycetes</taxon>
        <taxon>Kitasatosporales</taxon>
        <taxon>Streptomycetaceae</taxon>
        <taxon>Streptomyces</taxon>
    </lineage>
</organism>
<feature type="transmembrane region" description="Helical" evidence="5">
    <location>
        <begin position="409"/>
        <end position="428"/>
    </location>
</feature>
<evidence type="ECO:0000313" key="8">
    <source>
        <dbReference type="Proteomes" id="UP001224433"/>
    </source>
</evidence>
<feature type="transmembrane region" description="Helical" evidence="5">
    <location>
        <begin position="170"/>
        <end position="192"/>
    </location>
</feature>
<feature type="transmembrane region" description="Helical" evidence="5">
    <location>
        <begin position="204"/>
        <end position="225"/>
    </location>
</feature>
<dbReference type="PANTHER" id="PTHR23501:SF197">
    <property type="entry name" value="COMD"/>
    <property type="match status" value="1"/>
</dbReference>
<evidence type="ECO:0000256" key="4">
    <source>
        <dbReference type="ARBA" id="ARBA00023136"/>
    </source>
</evidence>
<dbReference type="Gene3D" id="1.20.1720.10">
    <property type="entry name" value="Multidrug resistance protein D"/>
    <property type="match status" value="1"/>
</dbReference>
<dbReference type="InterPro" id="IPR011701">
    <property type="entry name" value="MFS"/>
</dbReference>
<feature type="domain" description="Major facilitator superfamily (MFS) profile" evidence="6">
    <location>
        <begin position="17"/>
        <end position="470"/>
    </location>
</feature>
<accession>A0ABY9J5T8</accession>
<dbReference type="InterPro" id="IPR020846">
    <property type="entry name" value="MFS_dom"/>
</dbReference>
<evidence type="ECO:0000256" key="2">
    <source>
        <dbReference type="ARBA" id="ARBA00022692"/>
    </source>
</evidence>
<dbReference type="PRINTS" id="PR01036">
    <property type="entry name" value="TCRTETB"/>
</dbReference>
<dbReference type="Gene3D" id="1.20.1250.20">
    <property type="entry name" value="MFS general substrate transporter like domains"/>
    <property type="match status" value="1"/>
</dbReference>
<dbReference type="PROSITE" id="PS50850">
    <property type="entry name" value="MFS"/>
    <property type="match status" value="1"/>
</dbReference>
<dbReference type="RefSeq" id="WP_187282049.1">
    <property type="nucleotide sequence ID" value="NZ_CP120983.1"/>
</dbReference>
<dbReference type="EMBL" id="CP120983">
    <property type="protein sequence ID" value="WLQ63023.1"/>
    <property type="molecule type" value="Genomic_DNA"/>
</dbReference>
<protein>
    <submittedName>
        <fullName evidence="7">MFS transporter</fullName>
    </submittedName>
</protein>
<keyword evidence="8" id="KW-1185">Reference proteome</keyword>
<dbReference type="InterPro" id="IPR036259">
    <property type="entry name" value="MFS_trans_sf"/>
</dbReference>
<dbReference type="Pfam" id="PF07690">
    <property type="entry name" value="MFS_1"/>
    <property type="match status" value="1"/>
</dbReference>
<evidence type="ECO:0000313" key="7">
    <source>
        <dbReference type="EMBL" id="WLQ63023.1"/>
    </source>
</evidence>
<keyword evidence="3 5" id="KW-1133">Transmembrane helix</keyword>
<proteinExistence type="predicted"/>
<dbReference type="PANTHER" id="PTHR23501">
    <property type="entry name" value="MAJOR FACILITATOR SUPERFAMILY"/>
    <property type="match status" value="1"/>
</dbReference>
<feature type="transmembrane region" description="Helical" evidence="5">
    <location>
        <begin position="440"/>
        <end position="465"/>
    </location>
</feature>
<feature type="transmembrane region" description="Helical" evidence="5">
    <location>
        <begin position="363"/>
        <end position="388"/>
    </location>
</feature>
<comment type="subcellular location">
    <subcellularLocation>
        <location evidence="1">Cell membrane</location>
        <topology evidence="1">Multi-pass membrane protein</topology>
    </subcellularLocation>
</comment>
<evidence type="ECO:0000256" key="5">
    <source>
        <dbReference type="SAM" id="Phobius"/>
    </source>
</evidence>